<sequence length="496" mass="54488">MVNSCFLLLARSISMTSDFVSTIIRLLDSPSTAIRAKAFLVLLYTLIYNRDMLLLSCQARLVMYIERDSRKTSPGKELQAGSEYLARCLDLLIQHMVQEPPRILGDILNALANVSGRKHPSTVQGKQLKMCLPMMPVVLHLVMSQVFRPLVVTEDFLFSYGTILSHIKSVDLGETNIDGAIGMAASEEFIKITLSAFEAVIQYPVLLADYRSTVIDYILPPLVSLVQSQNVEWRLFSLRLLSETTTLLVSQELEDGDEEASCDSDSSLLALLRDELLPQYEHILMEPDPVPACALKLLVAMTEHNPTFARLVEESKLVPLVFEVILEHQENILGNTMQSVIALLNNLVAYKDSNMKLLYEQGLVGHVCHMFIETATLCLDGDNKNSTEPAAALLVSLLDILLGMLTHTSNVVRQALQAQKSGSRGDTQAAEDLLLLSKPLTDLISLLIPLGIVLPKCGVCLPVSVKLPGNAFTDDPAACFKCTISPPPSSTDVPTL</sequence>
<organism evidence="2 3">
    <name type="scientific">Cricetulus griseus</name>
    <name type="common">Chinese hamster</name>
    <name type="synonym">Cricetulus barabensis griseus</name>
    <dbReference type="NCBI Taxonomy" id="10029"/>
    <lineage>
        <taxon>Eukaryota</taxon>
        <taxon>Metazoa</taxon>
        <taxon>Chordata</taxon>
        <taxon>Craniata</taxon>
        <taxon>Vertebrata</taxon>
        <taxon>Euteleostomi</taxon>
        <taxon>Mammalia</taxon>
        <taxon>Eutheria</taxon>
        <taxon>Euarchontoglires</taxon>
        <taxon>Glires</taxon>
        <taxon>Rodentia</taxon>
        <taxon>Myomorpha</taxon>
        <taxon>Muroidea</taxon>
        <taxon>Cricetidae</taxon>
        <taxon>Cricetinae</taxon>
        <taxon>Cricetulus</taxon>
    </lineage>
</organism>
<reference evidence="3" key="1">
    <citation type="journal article" date="2013" name="Nat. Biotechnol.">
        <title>Chinese hamster genome sequenced from sorted chromosomes.</title>
        <authorList>
            <person name="Brinkrolf K."/>
            <person name="Rupp O."/>
            <person name="Laux H."/>
            <person name="Kollin F."/>
            <person name="Ernst W."/>
            <person name="Linke B."/>
            <person name="Kofler R."/>
            <person name="Romand S."/>
            <person name="Hesse F."/>
            <person name="Budach W.E."/>
            <person name="Galosy S."/>
            <person name="Muller D."/>
            <person name="Noll T."/>
            <person name="Wienberg J."/>
            <person name="Jostock T."/>
            <person name="Leonard M."/>
            <person name="Grillari J."/>
            <person name="Tauch A."/>
            <person name="Goesmann A."/>
            <person name="Helk B."/>
            <person name="Mott J.E."/>
            <person name="Puhler A."/>
            <person name="Borth N."/>
        </authorList>
    </citation>
    <scope>NUCLEOTIDE SEQUENCE [LARGE SCALE GENOMIC DNA]</scope>
    <source>
        <strain evidence="3">17A/GY</strain>
    </source>
</reference>
<dbReference type="Pfam" id="PF23606">
    <property type="entry name" value="HEAT_ULK4"/>
    <property type="match status" value="1"/>
</dbReference>
<dbReference type="InterPro" id="IPR016024">
    <property type="entry name" value="ARM-type_fold"/>
</dbReference>
<dbReference type="PANTHER" id="PTHR46240">
    <property type="entry name" value="SER/THR PROTEIN KINASE ULK4"/>
    <property type="match status" value="1"/>
</dbReference>
<dbReference type="GO" id="GO:0004674">
    <property type="term" value="F:protein serine/threonine kinase activity"/>
    <property type="evidence" value="ECO:0007669"/>
    <property type="project" value="UniProtKB-EC"/>
</dbReference>
<dbReference type="InterPro" id="IPR011989">
    <property type="entry name" value="ARM-like"/>
</dbReference>
<evidence type="ECO:0000313" key="3">
    <source>
        <dbReference type="Proteomes" id="UP000030759"/>
    </source>
</evidence>
<dbReference type="Proteomes" id="UP000030759">
    <property type="component" value="Unassembled WGS sequence"/>
</dbReference>
<accession>A0A061I334</accession>
<evidence type="ECO:0000313" key="2">
    <source>
        <dbReference type="EMBL" id="ERE75849.1"/>
    </source>
</evidence>
<evidence type="ECO:0000259" key="1">
    <source>
        <dbReference type="Pfam" id="PF23606"/>
    </source>
</evidence>
<feature type="domain" description="Serine/threonine-protein kinase ULK4/RUNKEL HEAT repeats" evidence="1">
    <location>
        <begin position="101"/>
        <end position="309"/>
    </location>
</feature>
<dbReference type="EMBL" id="KE675296">
    <property type="protein sequence ID" value="ERE75849.1"/>
    <property type="molecule type" value="Genomic_DNA"/>
</dbReference>
<name>A0A061I334_CRIGR</name>
<dbReference type="PANTHER" id="PTHR46240:SF1">
    <property type="entry name" value="SERINE_THREONINE-PROTEIN KINASE ULK4"/>
    <property type="match status" value="1"/>
</dbReference>
<dbReference type="SUPFAM" id="SSF48371">
    <property type="entry name" value="ARM repeat"/>
    <property type="match status" value="1"/>
</dbReference>
<dbReference type="EC" id="2.7.11.1" evidence="2"/>
<proteinExistence type="predicted"/>
<keyword evidence="2" id="KW-0418">Kinase</keyword>
<protein>
    <submittedName>
        <fullName evidence="2">Serine/threonine-protein kinase ULK4</fullName>
        <ecNumber evidence="2">2.7.11.1</ecNumber>
    </submittedName>
</protein>
<dbReference type="InterPro" id="IPR045906">
    <property type="entry name" value="ULK4"/>
</dbReference>
<gene>
    <name evidence="2" type="ORF">H671_4g12316</name>
</gene>
<dbReference type="AlphaFoldDB" id="A0A061I334"/>
<dbReference type="Gene3D" id="1.25.10.10">
    <property type="entry name" value="Leucine-rich Repeat Variant"/>
    <property type="match status" value="1"/>
</dbReference>
<dbReference type="InterPro" id="IPR056981">
    <property type="entry name" value="HEAT_ULK4_RUNKEL"/>
</dbReference>
<keyword evidence="2" id="KW-0808">Transferase</keyword>